<keyword evidence="2" id="KW-1185">Reference proteome</keyword>
<comment type="caution">
    <text evidence="1">The sequence shown here is derived from an EMBL/GenBank/DDBJ whole genome shotgun (WGS) entry which is preliminary data.</text>
</comment>
<dbReference type="AlphaFoldDB" id="A0A812XZH9"/>
<gene>
    <name evidence="1" type="ORF">SNEC2469_LOCUS22127</name>
</gene>
<evidence type="ECO:0000313" key="1">
    <source>
        <dbReference type="EMBL" id="CAE7760585.1"/>
    </source>
</evidence>
<organism evidence="1 2">
    <name type="scientific">Symbiodinium necroappetens</name>
    <dbReference type="NCBI Taxonomy" id="1628268"/>
    <lineage>
        <taxon>Eukaryota</taxon>
        <taxon>Sar</taxon>
        <taxon>Alveolata</taxon>
        <taxon>Dinophyceae</taxon>
        <taxon>Suessiales</taxon>
        <taxon>Symbiodiniaceae</taxon>
        <taxon>Symbiodinium</taxon>
    </lineage>
</organism>
<dbReference type="EMBL" id="CAJNJA010039853">
    <property type="protein sequence ID" value="CAE7760585.1"/>
    <property type="molecule type" value="Genomic_DNA"/>
</dbReference>
<dbReference type="Proteomes" id="UP000601435">
    <property type="component" value="Unassembled WGS sequence"/>
</dbReference>
<sequence>MDEVVKTAVETLAAESSNFVEISKIKGDAKVRSYFRRVLFKPPWEDATWVMYFQSRPTMWEFDEKIMGAKVKSDLATQIEEAARLKRRKAAFPEALYTAVLRAGTPVETSAVIANSKDSEIAALPMDAIEALIGSLGNLPESVDPPTLQKHAEASVKVITAVPGSLEKKALAFTAPHANL</sequence>
<evidence type="ECO:0000313" key="2">
    <source>
        <dbReference type="Proteomes" id="UP000601435"/>
    </source>
</evidence>
<name>A0A812XZH9_9DINO</name>
<dbReference type="OrthoDB" id="423905at2759"/>
<protein>
    <submittedName>
        <fullName evidence="1">Uncharacterized protein</fullName>
    </submittedName>
</protein>
<reference evidence="1" key="1">
    <citation type="submission" date="2021-02" db="EMBL/GenBank/DDBJ databases">
        <authorList>
            <person name="Dougan E. K."/>
            <person name="Rhodes N."/>
            <person name="Thang M."/>
            <person name="Chan C."/>
        </authorList>
    </citation>
    <scope>NUCLEOTIDE SEQUENCE</scope>
</reference>
<proteinExistence type="predicted"/>
<accession>A0A812XZH9</accession>